<dbReference type="InterPro" id="IPR036188">
    <property type="entry name" value="FAD/NAD-bd_sf"/>
</dbReference>
<dbReference type="PANTHER" id="PTHR48105">
    <property type="entry name" value="THIOREDOXIN REDUCTASE 1-RELATED-RELATED"/>
    <property type="match status" value="1"/>
</dbReference>
<dbReference type="SUPFAM" id="SSF51905">
    <property type="entry name" value="FAD/NAD(P)-binding domain"/>
    <property type="match status" value="1"/>
</dbReference>
<dbReference type="Proteomes" id="UP000009169">
    <property type="component" value="Unassembled WGS sequence"/>
</dbReference>
<keyword evidence="2" id="KW-0285">Flavoprotein</keyword>
<dbReference type="HOGENOM" id="CLU_031864_5_0_1"/>
<dbReference type="EMBL" id="DS995735">
    <property type="protein sequence ID" value="EGE04740.1"/>
    <property type="molecule type" value="Genomic_DNA"/>
</dbReference>
<organism evidence="5 6">
    <name type="scientific">Trichophyton equinum (strain ATCC MYA-4606 / CBS 127.97)</name>
    <name type="common">Horse ringworm fungus</name>
    <dbReference type="NCBI Taxonomy" id="559882"/>
    <lineage>
        <taxon>Eukaryota</taxon>
        <taxon>Fungi</taxon>
        <taxon>Dikarya</taxon>
        <taxon>Ascomycota</taxon>
        <taxon>Pezizomycotina</taxon>
        <taxon>Eurotiomycetes</taxon>
        <taxon>Eurotiomycetidae</taxon>
        <taxon>Onygenales</taxon>
        <taxon>Arthrodermataceae</taxon>
        <taxon>Trichophyton</taxon>
    </lineage>
</organism>
<dbReference type="InterPro" id="IPR023753">
    <property type="entry name" value="FAD/NAD-binding_dom"/>
</dbReference>
<evidence type="ECO:0000256" key="3">
    <source>
        <dbReference type="ARBA" id="ARBA00023002"/>
    </source>
</evidence>
<evidence type="ECO:0000313" key="6">
    <source>
        <dbReference type="Proteomes" id="UP000009169"/>
    </source>
</evidence>
<feature type="domain" description="FAD/NAD(P)-binding" evidence="4">
    <location>
        <begin position="9"/>
        <end position="155"/>
    </location>
</feature>
<sequence length="308" mass="33307">MDESGLPADVLIVGGGPAGSNAAWELGKAHHRVTLFVGDKPVSSPSGEAGESSLPAVLKNRELFHLFQQETNKTQPVTVERKRITEVRRLPNGLFEAEDASGNVWPGRLLILADGAEEVMPDIAGYQTCWQQQRILTHPSEGKHGRVPVAVLAVGELAELTMALHAVWQIRQYASACPPDAAITVESAYIQEIRPDADSPQGVTVQLDGGKSERAFLYHRRAAQLKGNDPFARQLRLELTESGAIRISARVPYMTSMDGVYAGGDCASLGQRTLFKALAMGEGVAAAVAARLERGRWKNLAYEEESCP</sequence>
<dbReference type="GO" id="GO:0097237">
    <property type="term" value="P:cellular response to toxic substance"/>
    <property type="evidence" value="ECO:0007669"/>
    <property type="project" value="UniProtKB-ARBA"/>
</dbReference>
<keyword evidence="6" id="KW-1185">Reference proteome</keyword>
<dbReference type="AlphaFoldDB" id="F2PSG1"/>
<dbReference type="PRINTS" id="PR00368">
    <property type="entry name" value="FADPNR"/>
</dbReference>
<evidence type="ECO:0000256" key="1">
    <source>
        <dbReference type="ARBA" id="ARBA00009333"/>
    </source>
</evidence>
<dbReference type="Gene3D" id="3.50.50.60">
    <property type="entry name" value="FAD/NAD(P)-binding domain"/>
    <property type="match status" value="2"/>
</dbReference>
<keyword evidence="3" id="KW-0560">Oxidoreductase</keyword>
<dbReference type="eggNOG" id="ENOG502S1DJ">
    <property type="taxonomic scope" value="Eukaryota"/>
</dbReference>
<dbReference type="OrthoDB" id="4170670at2759"/>
<protein>
    <submittedName>
        <fullName evidence="5">Thioredoxin reductase</fullName>
    </submittedName>
</protein>
<evidence type="ECO:0000256" key="2">
    <source>
        <dbReference type="ARBA" id="ARBA00022630"/>
    </source>
</evidence>
<dbReference type="GO" id="GO:0016491">
    <property type="term" value="F:oxidoreductase activity"/>
    <property type="evidence" value="ECO:0007669"/>
    <property type="project" value="UniProtKB-KW"/>
</dbReference>
<comment type="similarity">
    <text evidence="1">Belongs to the class-II pyridine nucleotide-disulfide oxidoreductase family.</text>
</comment>
<evidence type="ECO:0000259" key="4">
    <source>
        <dbReference type="Pfam" id="PF07992"/>
    </source>
</evidence>
<dbReference type="InterPro" id="IPR050097">
    <property type="entry name" value="Ferredoxin-NADP_redctase_2"/>
</dbReference>
<evidence type="ECO:0000313" key="5">
    <source>
        <dbReference type="EMBL" id="EGE04740.1"/>
    </source>
</evidence>
<dbReference type="Pfam" id="PF07992">
    <property type="entry name" value="Pyr_redox_2"/>
    <property type="match status" value="1"/>
</dbReference>
<gene>
    <name evidence="5" type="ORF">TEQG_03914</name>
</gene>
<dbReference type="PRINTS" id="PR00469">
    <property type="entry name" value="PNDRDTASEII"/>
</dbReference>
<name>F2PSG1_TRIEC</name>
<accession>F2PSG1</accession>
<proteinExistence type="inferred from homology"/>
<reference evidence="6" key="1">
    <citation type="journal article" date="2012" name="MBio">
        <title>Comparative genome analysis of Trichophyton rubrum and related dermatophytes reveals candidate genes involved in infection.</title>
        <authorList>
            <person name="Martinez D.A."/>
            <person name="Oliver B.G."/>
            <person name="Graeser Y."/>
            <person name="Goldberg J.M."/>
            <person name="Li W."/>
            <person name="Martinez-Rossi N.M."/>
            <person name="Monod M."/>
            <person name="Shelest E."/>
            <person name="Barton R.C."/>
            <person name="Birch E."/>
            <person name="Brakhage A.A."/>
            <person name="Chen Z."/>
            <person name="Gurr S.J."/>
            <person name="Heiman D."/>
            <person name="Heitman J."/>
            <person name="Kosti I."/>
            <person name="Rossi A."/>
            <person name="Saif S."/>
            <person name="Samalova M."/>
            <person name="Saunders C.W."/>
            <person name="Shea T."/>
            <person name="Summerbell R.C."/>
            <person name="Xu J."/>
            <person name="Young S."/>
            <person name="Zeng Q."/>
            <person name="Birren B.W."/>
            <person name="Cuomo C.A."/>
            <person name="White T.C."/>
        </authorList>
    </citation>
    <scope>NUCLEOTIDE SEQUENCE [LARGE SCALE GENOMIC DNA]</scope>
    <source>
        <strain evidence="6">ATCC MYA-4606 / CBS 127.97</strain>
    </source>
</reference>
<dbReference type="VEuPathDB" id="FungiDB:TEQG_03914"/>